<organism evidence="2 3">
    <name type="scientific">Scleropages formosus</name>
    <name type="common">Asian bonytongue</name>
    <name type="synonym">Osteoglossum formosum</name>
    <dbReference type="NCBI Taxonomy" id="113540"/>
    <lineage>
        <taxon>Eukaryota</taxon>
        <taxon>Metazoa</taxon>
        <taxon>Chordata</taxon>
        <taxon>Craniata</taxon>
        <taxon>Vertebrata</taxon>
        <taxon>Euteleostomi</taxon>
        <taxon>Actinopterygii</taxon>
        <taxon>Neopterygii</taxon>
        <taxon>Teleostei</taxon>
        <taxon>Osteoglossocephala</taxon>
        <taxon>Osteoglossomorpha</taxon>
        <taxon>Osteoglossiformes</taxon>
        <taxon>Osteoglossidae</taxon>
        <taxon>Scleropages</taxon>
    </lineage>
</organism>
<dbReference type="AlphaFoldDB" id="A0A0P7UGF5"/>
<evidence type="ECO:0000256" key="1">
    <source>
        <dbReference type="SAM" id="Phobius"/>
    </source>
</evidence>
<accession>A0A0P7UGF5</accession>
<keyword evidence="1" id="KW-0812">Transmembrane</keyword>
<keyword evidence="1" id="KW-0472">Membrane</keyword>
<name>A0A0P7UGF5_SCLFO</name>
<keyword evidence="1" id="KW-1133">Transmembrane helix</keyword>
<reference evidence="2 3" key="1">
    <citation type="submission" date="2015-08" db="EMBL/GenBank/DDBJ databases">
        <title>The genome of the Asian arowana (Scleropages formosus).</title>
        <authorList>
            <person name="Tan M.H."/>
            <person name="Gan H.M."/>
            <person name="Croft L.J."/>
            <person name="Austin C.M."/>
        </authorList>
    </citation>
    <scope>NUCLEOTIDE SEQUENCE [LARGE SCALE GENOMIC DNA]</scope>
    <source>
        <strain evidence="2">Aro1</strain>
    </source>
</reference>
<evidence type="ECO:0000313" key="3">
    <source>
        <dbReference type="Proteomes" id="UP000034805"/>
    </source>
</evidence>
<gene>
    <name evidence="2" type="ORF">Z043_121845</name>
</gene>
<feature type="transmembrane region" description="Helical" evidence="1">
    <location>
        <begin position="52"/>
        <end position="71"/>
    </location>
</feature>
<feature type="non-terminal residue" evidence="2">
    <location>
        <position position="1"/>
    </location>
</feature>
<sequence length="153" mass="17118">QLLLISKLNPPYKCQLAVIIPTRDVGATLHASVLSLWLRSTKVSTDMVRNQIAGLSLILVMALMVLLYHLVERCCVSPALRLEEPRDEALQKAQEENAMMFIQARAKERVTQNEAHQYKTLLLDQPLDIQSLVAPSAPPKNLTAKETCVTVFQ</sequence>
<comment type="caution">
    <text evidence="2">The sequence shown here is derived from an EMBL/GenBank/DDBJ whole genome shotgun (WGS) entry which is preliminary data.</text>
</comment>
<proteinExistence type="predicted"/>
<protein>
    <submittedName>
        <fullName evidence="2">Uncharacterized protein</fullName>
    </submittedName>
</protein>
<dbReference type="Proteomes" id="UP000034805">
    <property type="component" value="Unassembled WGS sequence"/>
</dbReference>
<dbReference type="EMBL" id="JARO02011068">
    <property type="protein sequence ID" value="KPP60174.1"/>
    <property type="molecule type" value="Genomic_DNA"/>
</dbReference>
<evidence type="ECO:0000313" key="2">
    <source>
        <dbReference type="EMBL" id="KPP60174.1"/>
    </source>
</evidence>